<dbReference type="PANTHER" id="PTHR43649:SF31">
    <property type="entry name" value="SN-GLYCEROL-3-PHOSPHATE-BINDING PERIPLASMIC PROTEIN UGPB"/>
    <property type="match status" value="1"/>
</dbReference>
<keyword evidence="4" id="KW-0732">Signal</keyword>
<dbReference type="InterPro" id="IPR050490">
    <property type="entry name" value="Bact_solute-bd_prot1"/>
</dbReference>
<evidence type="ECO:0000256" key="3">
    <source>
        <dbReference type="ARBA" id="ARBA00022448"/>
    </source>
</evidence>
<evidence type="ECO:0000256" key="4">
    <source>
        <dbReference type="ARBA" id="ARBA00022729"/>
    </source>
</evidence>
<evidence type="ECO:0000256" key="2">
    <source>
        <dbReference type="ARBA" id="ARBA00008520"/>
    </source>
</evidence>
<comment type="similarity">
    <text evidence="2">Belongs to the bacterial solute-binding protein 1 family.</text>
</comment>
<proteinExistence type="inferred from homology"/>
<dbReference type="GO" id="GO:0030313">
    <property type="term" value="C:cell envelope"/>
    <property type="evidence" value="ECO:0007669"/>
    <property type="project" value="UniProtKB-SubCell"/>
</dbReference>
<organism evidence="5 6">
    <name type="scientific">Streptosporangium saharense</name>
    <dbReference type="NCBI Taxonomy" id="1706840"/>
    <lineage>
        <taxon>Bacteria</taxon>
        <taxon>Bacillati</taxon>
        <taxon>Actinomycetota</taxon>
        <taxon>Actinomycetes</taxon>
        <taxon>Streptosporangiales</taxon>
        <taxon>Streptosporangiaceae</taxon>
        <taxon>Streptosporangium</taxon>
    </lineage>
</organism>
<dbReference type="Proteomes" id="UP000552644">
    <property type="component" value="Unassembled WGS sequence"/>
</dbReference>
<dbReference type="RefSeq" id="WP_184720546.1">
    <property type="nucleotide sequence ID" value="NZ_JACHJP010000008.1"/>
</dbReference>
<gene>
    <name evidence="5" type="ORF">FHS44_005995</name>
</gene>
<reference evidence="5 6" key="1">
    <citation type="submission" date="2020-08" db="EMBL/GenBank/DDBJ databases">
        <title>Genomic Encyclopedia of Type Strains, Phase III (KMG-III): the genomes of soil and plant-associated and newly described type strains.</title>
        <authorList>
            <person name="Whitman W."/>
        </authorList>
    </citation>
    <scope>NUCLEOTIDE SEQUENCE [LARGE SCALE GENOMIC DNA]</scope>
    <source>
        <strain evidence="5 6">CECT 8840</strain>
    </source>
</reference>
<name>A0A7W7QSQ1_9ACTN</name>
<dbReference type="Gene3D" id="3.40.190.10">
    <property type="entry name" value="Periplasmic binding protein-like II"/>
    <property type="match status" value="2"/>
</dbReference>
<comment type="subcellular location">
    <subcellularLocation>
        <location evidence="1">Cell envelope</location>
    </subcellularLocation>
</comment>
<dbReference type="SUPFAM" id="SSF53850">
    <property type="entry name" value="Periplasmic binding protein-like II"/>
    <property type="match status" value="1"/>
</dbReference>
<evidence type="ECO:0000313" key="5">
    <source>
        <dbReference type="EMBL" id="MBB4918859.1"/>
    </source>
</evidence>
<comment type="caution">
    <text evidence="5">The sequence shown here is derived from an EMBL/GenBank/DDBJ whole genome shotgun (WGS) entry which is preliminary data.</text>
</comment>
<dbReference type="InterPro" id="IPR006059">
    <property type="entry name" value="SBP"/>
</dbReference>
<dbReference type="PANTHER" id="PTHR43649">
    <property type="entry name" value="ARABINOSE-BINDING PROTEIN-RELATED"/>
    <property type="match status" value="1"/>
</dbReference>
<accession>A0A7W7QSQ1</accession>
<dbReference type="AlphaFoldDB" id="A0A7W7QSQ1"/>
<keyword evidence="6" id="KW-1185">Reference proteome</keyword>
<keyword evidence="3" id="KW-0813">Transport</keyword>
<dbReference type="Pfam" id="PF13416">
    <property type="entry name" value="SBP_bac_8"/>
    <property type="match status" value="1"/>
</dbReference>
<evidence type="ECO:0000313" key="6">
    <source>
        <dbReference type="Proteomes" id="UP000552644"/>
    </source>
</evidence>
<protein>
    <submittedName>
        <fullName evidence="5">sn-glycerol 3-phosphate transport system substrate-binding protein</fullName>
    </submittedName>
</protein>
<dbReference type="EMBL" id="JACHJP010000008">
    <property type="protein sequence ID" value="MBB4918859.1"/>
    <property type="molecule type" value="Genomic_DNA"/>
</dbReference>
<evidence type="ECO:0000256" key="1">
    <source>
        <dbReference type="ARBA" id="ARBA00004196"/>
    </source>
</evidence>
<sequence>MRIVIDAWLHYYKTPRFLDSTRDAIKGFNEAHPDYEVRLHEHDYVQMPLEIARAVERGVVPALGQYYSTSSGVAFDMVKNDGSPLYTSVADAIGGRTEILGEPVVDHDVLSHARHYFTAPDGRTGLSPLSSTTLLYANMTLLEAAGITEVPRTWAGIDAACRAVAKLPNPPAHAITWCNHGWMFMQAVAAQGGHLVNRENGRAGVPDTVHLDSDEMLAFVTWWQRLHKDGYYHYTGTRMDWVGSFGVFAEQQVAFMFTSSVDAHRLVQVGKDRGFVVRASRLPYNDDVPYVGNVLGGDGIFLADGLDEATRDGALAFLQYLNNPANAIDRHRRTNYMPITYSAVELLQEQGWFEEYPHRRVAIDQLEGSDDSPAALGALVGELPRLQDVMTYAMHDVLLSGADPVARFAQANAEGQRLVEDYNAHRGPGRDPGSYRVH</sequence>